<dbReference type="PANTHER" id="PTHR43700:SF1">
    <property type="entry name" value="PHOSPHORIBOSYLAMINOIMIDAZOLE-SUCCINOCARBOXAMIDE SYNTHASE"/>
    <property type="match status" value="1"/>
</dbReference>
<evidence type="ECO:0000256" key="1">
    <source>
        <dbReference type="ARBA" id="ARBA00004672"/>
    </source>
</evidence>
<organism evidence="9">
    <name type="scientific">uncultured marine thaumarchaeote KM3_69_B11</name>
    <dbReference type="NCBI Taxonomy" id="1456244"/>
    <lineage>
        <taxon>Archaea</taxon>
        <taxon>Nitrososphaerota</taxon>
        <taxon>environmental samples</taxon>
    </lineage>
</organism>
<dbReference type="EC" id="6.3.2.6" evidence="7"/>
<dbReference type="Pfam" id="PF01259">
    <property type="entry name" value="SAICAR_synt"/>
    <property type="match status" value="1"/>
</dbReference>
<evidence type="ECO:0000256" key="5">
    <source>
        <dbReference type="ARBA" id="ARBA00022755"/>
    </source>
</evidence>
<dbReference type="SUPFAM" id="SSF56104">
    <property type="entry name" value="SAICAR synthase-like"/>
    <property type="match status" value="1"/>
</dbReference>
<evidence type="ECO:0000256" key="6">
    <source>
        <dbReference type="ARBA" id="ARBA00022840"/>
    </source>
</evidence>
<comment type="pathway">
    <text evidence="1 7">Purine metabolism; IMP biosynthesis via de novo pathway; 5-amino-1-(5-phospho-D-ribosyl)imidazole-4-carboxamide from 5-amino-1-(5-phospho-D-ribosyl)imidazole-4-carboxylate: step 1/2.</text>
</comment>
<evidence type="ECO:0000313" key="9">
    <source>
        <dbReference type="EMBL" id="AIF15012.1"/>
    </source>
</evidence>
<evidence type="ECO:0000256" key="2">
    <source>
        <dbReference type="ARBA" id="ARBA00010190"/>
    </source>
</evidence>
<dbReference type="NCBIfam" id="TIGR00081">
    <property type="entry name" value="purC"/>
    <property type="match status" value="1"/>
</dbReference>
<dbReference type="Gene3D" id="3.30.200.20">
    <property type="entry name" value="Phosphorylase Kinase, domain 1"/>
    <property type="match status" value="1"/>
</dbReference>
<accession>A0A075HKU3</accession>
<dbReference type="EMBL" id="KF901017">
    <property type="protein sequence ID" value="AIF15012.1"/>
    <property type="molecule type" value="Genomic_DNA"/>
</dbReference>
<dbReference type="InterPro" id="IPR028923">
    <property type="entry name" value="SAICAR_synt/ADE2_N"/>
</dbReference>
<protein>
    <recommendedName>
        <fullName evidence="7">Phosphoribosylaminoimidazole-succinocarboxamide synthase</fullName>
        <ecNumber evidence="7">6.3.2.6</ecNumber>
    </recommendedName>
    <alternativeName>
        <fullName evidence="7">SAICAR synthetase</fullName>
    </alternativeName>
</protein>
<dbReference type="Gene3D" id="3.30.470.20">
    <property type="entry name" value="ATP-grasp fold, B domain"/>
    <property type="match status" value="1"/>
</dbReference>
<proteinExistence type="inferred from homology"/>
<keyword evidence="6 7" id="KW-0067">ATP-binding</keyword>
<dbReference type="GO" id="GO:0005524">
    <property type="term" value="F:ATP binding"/>
    <property type="evidence" value="ECO:0007669"/>
    <property type="project" value="UniProtKB-KW"/>
</dbReference>
<dbReference type="PROSITE" id="PS01058">
    <property type="entry name" value="SAICAR_SYNTHETASE_2"/>
    <property type="match status" value="1"/>
</dbReference>
<keyword evidence="5 7" id="KW-0658">Purine biosynthesis</keyword>
<dbReference type="GO" id="GO:0006189">
    <property type="term" value="P:'de novo' IMP biosynthetic process"/>
    <property type="evidence" value="ECO:0007669"/>
    <property type="project" value="UniProtKB-UniRule"/>
</dbReference>
<name>A0A075HKU3_9ARCH</name>
<evidence type="ECO:0000256" key="4">
    <source>
        <dbReference type="ARBA" id="ARBA00022741"/>
    </source>
</evidence>
<keyword evidence="3 7" id="KW-0436">Ligase</keyword>
<evidence type="ECO:0000256" key="3">
    <source>
        <dbReference type="ARBA" id="ARBA00022598"/>
    </source>
</evidence>
<comment type="catalytic activity">
    <reaction evidence="7">
        <text>5-amino-1-(5-phospho-D-ribosyl)imidazole-4-carboxylate + L-aspartate + ATP = (2S)-2-[5-amino-1-(5-phospho-beta-D-ribosyl)imidazole-4-carboxamido]succinate + ADP + phosphate + 2 H(+)</text>
        <dbReference type="Rhea" id="RHEA:22628"/>
        <dbReference type="ChEBI" id="CHEBI:15378"/>
        <dbReference type="ChEBI" id="CHEBI:29991"/>
        <dbReference type="ChEBI" id="CHEBI:30616"/>
        <dbReference type="ChEBI" id="CHEBI:43474"/>
        <dbReference type="ChEBI" id="CHEBI:58443"/>
        <dbReference type="ChEBI" id="CHEBI:77657"/>
        <dbReference type="ChEBI" id="CHEBI:456216"/>
        <dbReference type="EC" id="6.3.2.6"/>
    </reaction>
</comment>
<dbReference type="UniPathway" id="UPA00074">
    <property type="reaction ID" value="UER00131"/>
</dbReference>
<dbReference type="PANTHER" id="PTHR43700">
    <property type="entry name" value="PHOSPHORIBOSYLAMINOIMIDAZOLE-SUCCINOCARBOXAMIDE SYNTHASE"/>
    <property type="match status" value="1"/>
</dbReference>
<feature type="domain" description="SAICAR synthetase/ADE2 N-terminal" evidence="8">
    <location>
        <begin position="4"/>
        <end position="236"/>
    </location>
</feature>
<dbReference type="GO" id="GO:0005737">
    <property type="term" value="C:cytoplasm"/>
    <property type="evidence" value="ECO:0007669"/>
    <property type="project" value="TreeGrafter"/>
</dbReference>
<reference evidence="9" key="1">
    <citation type="journal article" date="2014" name="Genome Biol. Evol.">
        <title>Pangenome evidence for extensive interdomain horizontal transfer affecting lineage core and shell genes in uncultured planktonic thaumarchaeota and euryarchaeota.</title>
        <authorList>
            <person name="Deschamps P."/>
            <person name="Zivanovic Y."/>
            <person name="Moreira D."/>
            <person name="Rodriguez-Valera F."/>
            <person name="Lopez-Garcia P."/>
        </authorList>
    </citation>
    <scope>NUCLEOTIDE SEQUENCE</scope>
</reference>
<dbReference type="GO" id="GO:0004639">
    <property type="term" value="F:phosphoribosylaminoimidazolesuccinocarboxamide synthase activity"/>
    <property type="evidence" value="ECO:0007669"/>
    <property type="project" value="UniProtKB-UniRule"/>
</dbReference>
<dbReference type="PROSITE" id="PS01057">
    <property type="entry name" value="SAICAR_SYNTHETASE_1"/>
    <property type="match status" value="1"/>
</dbReference>
<evidence type="ECO:0000256" key="7">
    <source>
        <dbReference type="HAMAP-Rule" id="MF_00137"/>
    </source>
</evidence>
<dbReference type="HAMAP" id="MF_00137">
    <property type="entry name" value="SAICAR_synth"/>
    <property type="match status" value="1"/>
</dbReference>
<dbReference type="AlphaFoldDB" id="A0A075HKU3"/>
<evidence type="ECO:0000259" key="8">
    <source>
        <dbReference type="Pfam" id="PF01259"/>
    </source>
</evidence>
<dbReference type="CDD" id="cd01414">
    <property type="entry name" value="SAICAR_synt_Sc"/>
    <property type="match status" value="1"/>
</dbReference>
<dbReference type="InterPro" id="IPR001636">
    <property type="entry name" value="SAICAR_synth"/>
</dbReference>
<keyword evidence="4 7" id="KW-0547">Nucleotide-binding</keyword>
<dbReference type="InterPro" id="IPR018236">
    <property type="entry name" value="SAICAR_synthetase_CS"/>
</dbReference>
<gene>
    <name evidence="7 9" type="primary">purC</name>
</gene>
<sequence>MKFLNSGKVKDVYEIDNETLLFKFSNRVSAYDVKFKDEIPKKGEVLSKFAEFWFKNIDAPNHFVKIKSNTEIIVKKLQMLPIECVVRGYFYGSMVTRWKSGEISIPDGSDTDLASKLPEPIFDPTTKSTHDVPVNRQQAISQNLVTAEEFDWLSQQSIEIYNKMNVISKKAGFILADLKLEFGKLDDKIILGDSIGPDEYRLWPIEMYEVGKIQDAYDKQILRDWLSSNGYQKKFDDVRSDGNEPVPPPIPSEIIDKMTNRYVSAYERITGSTL</sequence>
<comment type="similarity">
    <text evidence="2 7">Belongs to the SAICAR synthetase family.</text>
</comment>